<keyword evidence="4" id="KW-1185">Reference proteome</keyword>
<name>A0AAV5F0M6_ELECO</name>
<organism evidence="3 4">
    <name type="scientific">Eleusine coracana subsp. coracana</name>
    <dbReference type="NCBI Taxonomy" id="191504"/>
    <lineage>
        <taxon>Eukaryota</taxon>
        <taxon>Viridiplantae</taxon>
        <taxon>Streptophyta</taxon>
        <taxon>Embryophyta</taxon>
        <taxon>Tracheophyta</taxon>
        <taxon>Spermatophyta</taxon>
        <taxon>Magnoliopsida</taxon>
        <taxon>Liliopsida</taxon>
        <taxon>Poales</taxon>
        <taxon>Poaceae</taxon>
        <taxon>PACMAD clade</taxon>
        <taxon>Chloridoideae</taxon>
        <taxon>Cynodonteae</taxon>
        <taxon>Eleusininae</taxon>
        <taxon>Eleusine</taxon>
    </lineage>
</organism>
<sequence>MAMKEREILKMITICSNDVHGNENDTHLQILGSNSAHPCEVSTPSLDNGHLESEQTFLQENRVIENDNQGKDDMEGDNSTTNDAHGNEHIVVANEVSEETFHEKRHADGSHENKEGYMYDGNMTKYINGNENLVFTDEDIAEKVLSNEEVAFDRTGENEESHVEDDNATNYVYREENIVVADGHIAENFDKNEHDKDQQSWEAEFSHTVHVKSEVIVKQKEEDDMGDGNTAISFKKDSEAVASFSSWSNKRTQCELPNFNKNKEEAPYKYRAGQLQQGLSLDAKDFSSIQNFIESQMDGTSSSFSSGSPSQGDLVHGRSNKFNNIVRHERLKKMDELRDQLSRPSSQKGLEEKYQKRGLEYQQQCNSYDVEQHLQSVDDDSVPNSCTIESYYGFERPPRYQPQKLLSPTHTYPHCNFGHAQARIPYNYDVWEFNSYYQSSYAESTVHDYDSMMSSYKERKQVVRKHILRPLSGASPFSICSGCFNLIQMPADMYISKAMVGKMQCGRCSKVLVLSFPAAYHAEGNISVGVLQESNKPSRNMIANNKDATSHFAECLRGSVSTNEEYGECLTRSFSTQAGQSLAATQSGEKVSDSALHRLMGYDSASQLLHHSRAFDDGYDSFESMVPVSRRVSRRKNMRSSAEI</sequence>
<proteinExistence type="predicted"/>
<evidence type="ECO:0000313" key="3">
    <source>
        <dbReference type="EMBL" id="GJN28460.1"/>
    </source>
</evidence>
<dbReference type="GO" id="GO:1900150">
    <property type="term" value="P:regulation of defense response to fungus"/>
    <property type="evidence" value="ECO:0007669"/>
    <property type="project" value="InterPro"/>
</dbReference>
<gene>
    <name evidence="3" type="primary">gb16587</name>
    <name evidence="3" type="ORF">PR202_gb16587</name>
</gene>
<dbReference type="InterPro" id="IPR040244">
    <property type="entry name" value="EDR4-like"/>
</dbReference>
<feature type="region of interest" description="Disordered" evidence="1">
    <location>
        <begin position="297"/>
        <end position="321"/>
    </location>
</feature>
<feature type="domain" description="Probable zinc-ribbon" evidence="2">
    <location>
        <begin position="473"/>
        <end position="515"/>
    </location>
</feature>
<feature type="region of interest" description="Disordered" evidence="1">
    <location>
        <begin position="66"/>
        <end position="86"/>
    </location>
</feature>
<dbReference type="Pfam" id="PF11331">
    <property type="entry name" value="Zn_ribbon_12"/>
    <property type="match status" value="1"/>
</dbReference>
<reference evidence="3" key="1">
    <citation type="journal article" date="2018" name="DNA Res.">
        <title>Multiple hybrid de novo genome assembly of finger millet, an orphan allotetraploid crop.</title>
        <authorList>
            <person name="Hatakeyama M."/>
            <person name="Aluri S."/>
            <person name="Balachadran M.T."/>
            <person name="Sivarajan S.R."/>
            <person name="Patrignani A."/>
            <person name="Gruter S."/>
            <person name="Poveda L."/>
            <person name="Shimizu-Inatsugi R."/>
            <person name="Baeten J."/>
            <person name="Francoijs K.J."/>
            <person name="Nataraja K.N."/>
            <person name="Reddy Y.A.N."/>
            <person name="Phadnis S."/>
            <person name="Ravikumar R.L."/>
            <person name="Schlapbach R."/>
            <person name="Sreeman S.M."/>
            <person name="Shimizu K.K."/>
        </authorList>
    </citation>
    <scope>NUCLEOTIDE SEQUENCE</scope>
</reference>
<dbReference type="Proteomes" id="UP001054889">
    <property type="component" value="Unassembled WGS sequence"/>
</dbReference>
<dbReference type="PANTHER" id="PTHR31105">
    <property type="entry name" value="EXTRA-LARGE G-PROTEIN-LIKE"/>
    <property type="match status" value="1"/>
</dbReference>
<dbReference type="InterPro" id="IPR021480">
    <property type="entry name" value="Zinc_ribbon_12"/>
</dbReference>
<accession>A0AAV5F0M6</accession>
<feature type="region of interest" description="Disordered" evidence="1">
    <location>
        <begin position="336"/>
        <end position="355"/>
    </location>
</feature>
<evidence type="ECO:0000256" key="1">
    <source>
        <dbReference type="SAM" id="MobiDB-lite"/>
    </source>
</evidence>
<protein>
    <recommendedName>
        <fullName evidence="2">Probable zinc-ribbon domain-containing protein</fullName>
    </recommendedName>
</protein>
<feature type="compositionally biased region" description="Low complexity" evidence="1">
    <location>
        <begin position="301"/>
        <end position="310"/>
    </location>
</feature>
<dbReference type="AlphaFoldDB" id="A0AAV5F0M6"/>
<reference evidence="3" key="2">
    <citation type="submission" date="2021-12" db="EMBL/GenBank/DDBJ databases">
        <title>Resequencing data analysis of finger millet.</title>
        <authorList>
            <person name="Hatakeyama M."/>
            <person name="Aluri S."/>
            <person name="Balachadran M.T."/>
            <person name="Sivarajan S.R."/>
            <person name="Poveda L."/>
            <person name="Shimizu-Inatsugi R."/>
            <person name="Schlapbach R."/>
            <person name="Sreeman S.M."/>
            <person name="Shimizu K.K."/>
        </authorList>
    </citation>
    <scope>NUCLEOTIDE SEQUENCE</scope>
</reference>
<comment type="caution">
    <text evidence="3">The sequence shown here is derived from an EMBL/GenBank/DDBJ whole genome shotgun (WGS) entry which is preliminary data.</text>
</comment>
<dbReference type="PANTHER" id="PTHR31105:SF38">
    <property type="entry name" value="PROTEIN ENHANCED DISEASE RESISTANCE 4"/>
    <property type="match status" value="1"/>
</dbReference>
<evidence type="ECO:0000313" key="4">
    <source>
        <dbReference type="Proteomes" id="UP001054889"/>
    </source>
</evidence>
<evidence type="ECO:0000259" key="2">
    <source>
        <dbReference type="Pfam" id="PF11331"/>
    </source>
</evidence>
<dbReference type="EMBL" id="BQKI01000080">
    <property type="protein sequence ID" value="GJN28460.1"/>
    <property type="molecule type" value="Genomic_DNA"/>
</dbReference>